<dbReference type="InterPro" id="IPR001342">
    <property type="entry name" value="HDH_cat"/>
</dbReference>
<evidence type="ECO:0000256" key="1">
    <source>
        <dbReference type="ARBA" id="ARBA00005056"/>
    </source>
</evidence>
<comment type="similarity">
    <text evidence="3">Belongs to the homoserine dehydrogenase family.</text>
</comment>
<dbReference type="SUPFAM" id="SSF55021">
    <property type="entry name" value="ACT-like"/>
    <property type="match status" value="1"/>
</dbReference>
<comment type="pathway">
    <text evidence="2">Amino-acid biosynthesis; L-methionine biosynthesis via de novo pathway; L-homoserine from L-aspartate: step 3/3.</text>
</comment>
<name>A0A6J7ULE0_9ZZZZ</name>
<keyword evidence="9" id="KW-0486">Methionine biosynthesis</keyword>
<dbReference type="Pfam" id="PF00742">
    <property type="entry name" value="Homoserine_dh"/>
    <property type="match status" value="1"/>
</dbReference>
<comment type="pathway">
    <text evidence="1">Amino-acid biosynthesis; L-threonine biosynthesis; L-threonine from L-aspartate: step 3/5.</text>
</comment>
<dbReference type="FunFam" id="3.30.360.10:FF:000005">
    <property type="entry name" value="Homoserine dehydrogenase"/>
    <property type="match status" value="1"/>
</dbReference>
<dbReference type="CDD" id="cd04881">
    <property type="entry name" value="ACT_HSDH-Hom"/>
    <property type="match status" value="1"/>
</dbReference>
<evidence type="ECO:0000256" key="8">
    <source>
        <dbReference type="ARBA" id="ARBA00023002"/>
    </source>
</evidence>
<keyword evidence="6" id="KW-0028">Amino-acid biosynthesis</keyword>
<dbReference type="Gene3D" id="3.30.360.10">
    <property type="entry name" value="Dihydrodipicolinate Reductase, domain 2"/>
    <property type="match status" value="1"/>
</dbReference>
<dbReference type="InterPro" id="IPR005106">
    <property type="entry name" value="Asp/hSer_DH_NAD-bd"/>
</dbReference>
<evidence type="ECO:0000256" key="3">
    <source>
        <dbReference type="ARBA" id="ARBA00006753"/>
    </source>
</evidence>
<dbReference type="InterPro" id="IPR036291">
    <property type="entry name" value="NAD(P)-bd_dom_sf"/>
</dbReference>
<dbReference type="GO" id="GO:0004412">
    <property type="term" value="F:homoserine dehydrogenase activity"/>
    <property type="evidence" value="ECO:0007669"/>
    <property type="project" value="UniProtKB-EC"/>
</dbReference>
<dbReference type="Pfam" id="PF01842">
    <property type="entry name" value="ACT"/>
    <property type="match status" value="1"/>
</dbReference>
<protein>
    <recommendedName>
        <fullName evidence="5">Homoserine dehydrogenase</fullName>
        <ecNumber evidence="4">1.1.1.3</ecNumber>
    </recommendedName>
</protein>
<dbReference type="InterPro" id="IPR016204">
    <property type="entry name" value="HDH"/>
</dbReference>
<sequence length="428" mass="44851">MKQEVRLGVIGVGNVGAAFINLVNERAETITQRTGISLVVTRASVRDLSRGRGVALDAKAFTTDAFDVVNDPNVDVVVELMGGIEPARDLITQALGKGKPVVTANKALLAEHGAELFAAADAAGVDLLFEAAVAGGIPFIRPLRESLRGEPIRRVMGIVNGTTNFILTKMTEEGADYSAVLAEAQALGYAEADPTADVEAFDAAAKCAVIASIAFGANVTSHDVHREGITTVTAADIAVAKRLGYVVKLLAIAEIDADSQELAVRVHPAMVPLNHPLASVREAYNAVFVEGDAVGSLMFYGRGAGGSPTASAVLGDTIDAAVNLKKGTHAMLGSFSKPRFTAIDKTHSEYMLALEVLDQPGVLHSITGVFAQNGVSIRTAEQEGIGENARLVFITHLAQEASVQKCLRDFAGLAVVKRSGDFIRVVGQ</sequence>
<dbReference type="SUPFAM" id="SSF51735">
    <property type="entry name" value="NAD(P)-binding Rossmann-fold domains"/>
    <property type="match status" value="1"/>
</dbReference>
<dbReference type="UniPathway" id="UPA00050">
    <property type="reaction ID" value="UER00063"/>
</dbReference>
<evidence type="ECO:0000256" key="5">
    <source>
        <dbReference type="ARBA" id="ARBA00013376"/>
    </source>
</evidence>
<dbReference type="EMBL" id="CAFBQU010000019">
    <property type="protein sequence ID" value="CAB5065188.1"/>
    <property type="molecule type" value="Genomic_DNA"/>
</dbReference>
<dbReference type="GO" id="GO:0050661">
    <property type="term" value="F:NADP binding"/>
    <property type="evidence" value="ECO:0007669"/>
    <property type="project" value="InterPro"/>
</dbReference>
<evidence type="ECO:0000256" key="9">
    <source>
        <dbReference type="ARBA" id="ARBA00023167"/>
    </source>
</evidence>
<proteinExistence type="inferred from homology"/>
<dbReference type="InterPro" id="IPR045865">
    <property type="entry name" value="ACT-like_dom_sf"/>
</dbReference>
<dbReference type="PANTHER" id="PTHR43331:SF1">
    <property type="entry name" value="HOMOSERINE DEHYDROGENASE"/>
    <property type="match status" value="1"/>
</dbReference>
<dbReference type="PIRSF" id="PIRSF000098">
    <property type="entry name" value="Homoser_dehydrog"/>
    <property type="match status" value="1"/>
</dbReference>
<organism evidence="11">
    <name type="scientific">freshwater metagenome</name>
    <dbReference type="NCBI Taxonomy" id="449393"/>
    <lineage>
        <taxon>unclassified sequences</taxon>
        <taxon>metagenomes</taxon>
        <taxon>ecological metagenomes</taxon>
    </lineage>
</organism>
<dbReference type="NCBIfam" id="NF004976">
    <property type="entry name" value="PRK06349.1"/>
    <property type="match status" value="1"/>
</dbReference>
<gene>
    <name evidence="11" type="ORF">UFOPK4347_00877</name>
</gene>
<reference evidence="11" key="1">
    <citation type="submission" date="2020-05" db="EMBL/GenBank/DDBJ databases">
        <authorList>
            <person name="Chiriac C."/>
            <person name="Salcher M."/>
            <person name="Ghai R."/>
            <person name="Kavagutti S V."/>
        </authorList>
    </citation>
    <scope>NUCLEOTIDE SEQUENCE</scope>
</reference>
<evidence type="ECO:0000256" key="7">
    <source>
        <dbReference type="ARBA" id="ARBA00022697"/>
    </source>
</evidence>
<evidence type="ECO:0000259" key="10">
    <source>
        <dbReference type="PROSITE" id="PS51671"/>
    </source>
</evidence>
<accession>A0A6J7ULE0</accession>
<dbReference type="Pfam" id="PF03447">
    <property type="entry name" value="NAD_binding_3"/>
    <property type="match status" value="1"/>
</dbReference>
<dbReference type="Gene3D" id="3.30.70.260">
    <property type="match status" value="1"/>
</dbReference>
<dbReference type="GO" id="GO:0009086">
    <property type="term" value="P:methionine biosynthetic process"/>
    <property type="evidence" value="ECO:0007669"/>
    <property type="project" value="UniProtKB-KW"/>
</dbReference>
<dbReference type="GO" id="GO:0009088">
    <property type="term" value="P:threonine biosynthetic process"/>
    <property type="evidence" value="ECO:0007669"/>
    <property type="project" value="UniProtKB-UniPathway"/>
</dbReference>
<evidence type="ECO:0000256" key="2">
    <source>
        <dbReference type="ARBA" id="ARBA00005062"/>
    </source>
</evidence>
<dbReference type="SUPFAM" id="SSF55347">
    <property type="entry name" value="Glyceraldehyde-3-phosphate dehydrogenase-like, C-terminal domain"/>
    <property type="match status" value="1"/>
</dbReference>
<dbReference type="UniPathway" id="UPA00051">
    <property type="reaction ID" value="UER00465"/>
</dbReference>
<keyword evidence="8" id="KW-0560">Oxidoreductase</keyword>
<evidence type="ECO:0000256" key="6">
    <source>
        <dbReference type="ARBA" id="ARBA00022605"/>
    </source>
</evidence>
<feature type="domain" description="ACT" evidence="10">
    <location>
        <begin position="351"/>
        <end position="421"/>
    </location>
</feature>
<dbReference type="Gene3D" id="3.40.50.720">
    <property type="entry name" value="NAD(P)-binding Rossmann-like Domain"/>
    <property type="match status" value="1"/>
</dbReference>
<keyword evidence="7" id="KW-0791">Threonine biosynthesis</keyword>
<evidence type="ECO:0000256" key="4">
    <source>
        <dbReference type="ARBA" id="ARBA00013213"/>
    </source>
</evidence>
<dbReference type="PROSITE" id="PS51671">
    <property type="entry name" value="ACT"/>
    <property type="match status" value="1"/>
</dbReference>
<dbReference type="EC" id="1.1.1.3" evidence="4"/>
<evidence type="ECO:0000313" key="11">
    <source>
        <dbReference type="EMBL" id="CAB5065188.1"/>
    </source>
</evidence>
<dbReference type="AlphaFoldDB" id="A0A6J7ULE0"/>
<dbReference type="InterPro" id="IPR002912">
    <property type="entry name" value="ACT_dom"/>
</dbReference>
<dbReference type="PANTHER" id="PTHR43331">
    <property type="entry name" value="HOMOSERINE DEHYDROGENASE"/>
    <property type="match status" value="1"/>
</dbReference>